<protein>
    <recommendedName>
        <fullName evidence="4">Thymidylate kinase</fullName>
        <ecNumber evidence="3">2.7.4.9</ecNumber>
    </recommendedName>
</protein>
<evidence type="ECO:0000313" key="11">
    <source>
        <dbReference type="EMBL" id="KAL2649288.1"/>
    </source>
</evidence>
<keyword evidence="8" id="KW-0418">Kinase</keyword>
<evidence type="ECO:0000256" key="9">
    <source>
        <dbReference type="ARBA" id="ARBA00022840"/>
    </source>
</evidence>
<evidence type="ECO:0000256" key="5">
    <source>
        <dbReference type="ARBA" id="ARBA00022679"/>
    </source>
</evidence>
<dbReference type="PROSITE" id="PS01331">
    <property type="entry name" value="THYMIDYLATE_KINASE"/>
    <property type="match status" value="1"/>
</dbReference>
<dbReference type="GO" id="GO:0009165">
    <property type="term" value="P:nucleotide biosynthetic process"/>
    <property type="evidence" value="ECO:0007669"/>
    <property type="project" value="UniProtKB-KW"/>
</dbReference>
<evidence type="ECO:0000256" key="6">
    <source>
        <dbReference type="ARBA" id="ARBA00022727"/>
    </source>
</evidence>
<dbReference type="NCBIfam" id="TIGR00041">
    <property type="entry name" value="DTMP_kinase"/>
    <property type="match status" value="1"/>
</dbReference>
<keyword evidence="6" id="KW-0545">Nucleotide biosynthesis</keyword>
<dbReference type="FunFam" id="3.40.50.300:FF:000679">
    <property type="entry name" value="Thymidylate kinase"/>
    <property type="match status" value="1"/>
</dbReference>
<comment type="caution">
    <text evidence="11">The sequence shown here is derived from an EMBL/GenBank/DDBJ whole genome shotgun (WGS) entry which is preliminary data.</text>
</comment>
<dbReference type="PANTHER" id="PTHR10344">
    <property type="entry name" value="THYMIDYLATE KINASE"/>
    <property type="match status" value="1"/>
</dbReference>
<organism evidence="11 12">
    <name type="scientific">Riccia fluitans</name>
    <dbReference type="NCBI Taxonomy" id="41844"/>
    <lineage>
        <taxon>Eukaryota</taxon>
        <taxon>Viridiplantae</taxon>
        <taxon>Streptophyta</taxon>
        <taxon>Embryophyta</taxon>
        <taxon>Marchantiophyta</taxon>
        <taxon>Marchantiopsida</taxon>
        <taxon>Marchantiidae</taxon>
        <taxon>Marchantiales</taxon>
        <taxon>Ricciaceae</taxon>
        <taxon>Riccia</taxon>
    </lineage>
</organism>
<evidence type="ECO:0000256" key="7">
    <source>
        <dbReference type="ARBA" id="ARBA00022741"/>
    </source>
</evidence>
<dbReference type="Gene3D" id="3.40.50.300">
    <property type="entry name" value="P-loop containing nucleotide triphosphate hydrolases"/>
    <property type="match status" value="1"/>
</dbReference>
<evidence type="ECO:0000256" key="1">
    <source>
        <dbReference type="ARBA" id="ARBA00004992"/>
    </source>
</evidence>
<comment type="pathway">
    <text evidence="1">Pyrimidine metabolism; dTTP biosynthesis.</text>
</comment>
<evidence type="ECO:0000256" key="8">
    <source>
        <dbReference type="ARBA" id="ARBA00022777"/>
    </source>
</evidence>
<dbReference type="InterPro" id="IPR027417">
    <property type="entry name" value="P-loop_NTPase"/>
</dbReference>
<dbReference type="GO" id="GO:0004798">
    <property type="term" value="F:dTMP kinase activity"/>
    <property type="evidence" value="ECO:0007669"/>
    <property type="project" value="UniProtKB-EC"/>
</dbReference>
<keyword evidence="12" id="KW-1185">Reference proteome</keyword>
<dbReference type="InterPro" id="IPR018094">
    <property type="entry name" value="Thymidylate_kinase"/>
</dbReference>
<dbReference type="InterPro" id="IPR018095">
    <property type="entry name" value="Thymidylate_kin_CS"/>
</dbReference>
<dbReference type="Pfam" id="PF02223">
    <property type="entry name" value="Thymidylate_kin"/>
    <property type="match status" value="1"/>
</dbReference>
<feature type="domain" description="Thymidylate kinase-like" evidence="10">
    <location>
        <begin position="32"/>
        <end position="207"/>
    </location>
</feature>
<keyword evidence="5" id="KW-0808">Transferase</keyword>
<dbReference type="InterPro" id="IPR039430">
    <property type="entry name" value="Thymidylate_kin-like_dom"/>
</dbReference>
<evidence type="ECO:0000313" key="12">
    <source>
        <dbReference type="Proteomes" id="UP001605036"/>
    </source>
</evidence>
<keyword evidence="9" id="KW-0067">ATP-binding</keyword>
<dbReference type="CDD" id="cd01672">
    <property type="entry name" value="TMPK"/>
    <property type="match status" value="1"/>
</dbReference>
<comment type="similarity">
    <text evidence="2">Belongs to the thymidylate kinase family.</text>
</comment>
<dbReference type="Proteomes" id="UP001605036">
    <property type="component" value="Unassembled WGS sequence"/>
</dbReference>
<proteinExistence type="inferred from homology"/>
<reference evidence="11 12" key="1">
    <citation type="submission" date="2024-09" db="EMBL/GenBank/DDBJ databases">
        <title>Chromosome-scale assembly of Riccia fluitans.</title>
        <authorList>
            <person name="Paukszto L."/>
            <person name="Sawicki J."/>
            <person name="Karawczyk K."/>
            <person name="Piernik-Szablinska J."/>
            <person name="Szczecinska M."/>
            <person name="Mazdziarz M."/>
        </authorList>
    </citation>
    <scope>NUCLEOTIDE SEQUENCE [LARGE SCALE GENOMIC DNA]</scope>
    <source>
        <strain evidence="11">Rf_01</strain>
        <tissue evidence="11">Aerial parts of the thallus</tissue>
    </source>
</reference>
<gene>
    <name evidence="11" type="ORF">R1flu_017416</name>
</gene>
<evidence type="ECO:0000256" key="2">
    <source>
        <dbReference type="ARBA" id="ARBA00009776"/>
    </source>
</evidence>
<evidence type="ECO:0000256" key="3">
    <source>
        <dbReference type="ARBA" id="ARBA00012980"/>
    </source>
</evidence>
<dbReference type="PANTHER" id="PTHR10344:SF1">
    <property type="entry name" value="THYMIDYLATE KINASE"/>
    <property type="match status" value="1"/>
</dbReference>
<dbReference type="EMBL" id="JBHFFA010000001">
    <property type="protein sequence ID" value="KAL2649288.1"/>
    <property type="molecule type" value="Genomic_DNA"/>
</dbReference>
<sequence length="237" mass="26026">MGFSILHRAGLSVMAAGGGGGDAEKRGALIVLEGLDRSGKSSQCRALASFLRGRGESVEEWRFPDRTTAIGQMISSYLSQASELDDSAVHLLFAANRWEKRSLMESTLRKGITLLIDRYSYSGVAFSAAKGLDFQWCRTPETGLPAADLVLYLDIDPEVAASRGEYGLERYEKVDFQRRVATYYQAMRDSTWQTVDANQSVDEVQEALREAAVSVIQSCKSGAELLRLWPAASKLAN</sequence>
<name>A0ABD1ZD05_9MARC</name>
<dbReference type="GO" id="GO:0005524">
    <property type="term" value="F:ATP binding"/>
    <property type="evidence" value="ECO:0007669"/>
    <property type="project" value="UniProtKB-KW"/>
</dbReference>
<accession>A0ABD1ZD05</accession>
<dbReference type="EC" id="2.7.4.9" evidence="3"/>
<dbReference type="SUPFAM" id="SSF52540">
    <property type="entry name" value="P-loop containing nucleoside triphosphate hydrolases"/>
    <property type="match status" value="1"/>
</dbReference>
<evidence type="ECO:0000259" key="10">
    <source>
        <dbReference type="Pfam" id="PF02223"/>
    </source>
</evidence>
<evidence type="ECO:0000256" key="4">
    <source>
        <dbReference type="ARBA" id="ARBA00017144"/>
    </source>
</evidence>
<keyword evidence="7" id="KW-0547">Nucleotide-binding</keyword>
<dbReference type="HAMAP" id="MF_00165">
    <property type="entry name" value="Thymidylate_kinase"/>
    <property type="match status" value="1"/>
</dbReference>
<dbReference type="AlphaFoldDB" id="A0ABD1ZD05"/>